<dbReference type="SMART" id="SM00700">
    <property type="entry name" value="JHBP"/>
    <property type="match status" value="1"/>
</dbReference>
<evidence type="ECO:0000313" key="3">
    <source>
        <dbReference type="Proteomes" id="UP001307889"/>
    </source>
</evidence>
<dbReference type="Gene3D" id="3.15.10.30">
    <property type="entry name" value="Haemolymph juvenile hormone binding protein"/>
    <property type="match status" value="1"/>
</dbReference>
<dbReference type="Pfam" id="PF06585">
    <property type="entry name" value="JHBP"/>
    <property type="match status" value="1"/>
</dbReference>
<sequence>MYSLALVLIAAAATQAAILRNGVELPWYSTVCSRSDPKIDTCLRESIQTLLRTISKDGIKQLAIGPLDPWNVDELDVVLAREQNIKIGVKFVDVNTYGLSKMEILEVRSNFANPENMTLEFDFANKKIFVEGKYQAEGLISNLPIVARGEYNMSMSDVKGVFKMYGHIVQKNGEDHLAIDRASMTPDIGKFEFAMTNDKYPELTNMLVALMNANWRAIYFSMREFAEDSFDQIIRPRINLAFLKIPFNQIIWE</sequence>
<dbReference type="InterPro" id="IPR038606">
    <property type="entry name" value="To_sf"/>
</dbReference>
<dbReference type="PANTHER" id="PTHR11008">
    <property type="entry name" value="PROTEIN TAKEOUT-LIKE PROTEIN"/>
    <property type="match status" value="1"/>
</dbReference>
<protein>
    <recommendedName>
        <fullName evidence="4">Haemolymph juvenile hormone binding protein</fullName>
    </recommendedName>
</protein>
<organism evidence="2 3">
    <name type="scientific">Nesidiocoris tenuis</name>
    <dbReference type="NCBI Taxonomy" id="355587"/>
    <lineage>
        <taxon>Eukaryota</taxon>
        <taxon>Metazoa</taxon>
        <taxon>Ecdysozoa</taxon>
        <taxon>Arthropoda</taxon>
        <taxon>Hexapoda</taxon>
        <taxon>Insecta</taxon>
        <taxon>Pterygota</taxon>
        <taxon>Neoptera</taxon>
        <taxon>Paraneoptera</taxon>
        <taxon>Hemiptera</taxon>
        <taxon>Heteroptera</taxon>
        <taxon>Panheteroptera</taxon>
        <taxon>Cimicomorpha</taxon>
        <taxon>Miridae</taxon>
        <taxon>Dicyphina</taxon>
        <taxon>Nesidiocoris</taxon>
    </lineage>
</organism>
<name>A0ABN7ATS3_9HEMI</name>
<feature type="chain" id="PRO_5047317202" description="Haemolymph juvenile hormone binding protein" evidence="1">
    <location>
        <begin position="17"/>
        <end position="253"/>
    </location>
</feature>
<feature type="signal peptide" evidence="1">
    <location>
        <begin position="1"/>
        <end position="16"/>
    </location>
</feature>
<evidence type="ECO:0000256" key="1">
    <source>
        <dbReference type="SAM" id="SignalP"/>
    </source>
</evidence>
<keyword evidence="3" id="KW-1185">Reference proteome</keyword>
<evidence type="ECO:0008006" key="4">
    <source>
        <dbReference type="Google" id="ProtNLM"/>
    </source>
</evidence>
<dbReference type="InterPro" id="IPR010562">
    <property type="entry name" value="Haemolymph_juvenile_hormone-bd"/>
</dbReference>
<dbReference type="EMBL" id="AP028914">
    <property type="protein sequence ID" value="BES95604.1"/>
    <property type="molecule type" value="Genomic_DNA"/>
</dbReference>
<reference evidence="2 3" key="1">
    <citation type="submission" date="2023-09" db="EMBL/GenBank/DDBJ databases">
        <title>Nesidiocoris tenuis whole genome shotgun sequence.</title>
        <authorList>
            <person name="Shibata T."/>
            <person name="Shimoda M."/>
            <person name="Kobayashi T."/>
            <person name="Uehara T."/>
        </authorList>
    </citation>
    <scope>NUCLEOTIDE SEQUENCE [LARGE SCALE GENOMIC DNA]</scope>
    <source>
        <strain evidence="2 3">Japan</strain>
    </source>
</reference>
<proteinExistence type="predicted"/>
<accession>A0ABN7ATS3</accession>
<gene>
    <name evidence="2" type="ORF">NTJ_08413</name>
</gene>
<dbReference type="PANTHER" id="PTHR11008:SF18">
    <property type="entry name" value="BCDNA.GH05536-RELATED"/>
    <property type="match status" value="1"/>
</dbReference>
<keyword evidence="1" id="KW-0732">Signal</keyword>
<evidence type="ECO:0000313" key="2">
    <source>
        <dbReference type="EMBL" id="BES95604.1"/>
    </source>
</evidence>
<dbReference type="Proteomes" id="UP001307889">
    <property type="component" value="Chromosome 6"/>
</dbReference>